<accession>A0A425I339</accession>
<evidence type="ECO:0000313" key="2">
    <source>
        <dbReference type="Proteomes" id="UP000284452"/>
    </source>
</evidence>
<evidence type="ECO:0000313" key="1">
    <source>
        <dbReference type="EMBL" id="RQX73170.1"/>
    </source>
</evidence>
<dbReference type="VEuPathDB" id="ToxoDB:TGCAST_357430"/>
<dbReference type="AlphaFoldDB" id="A0A425I339"/>
<proteinExistence type="predicted"/>
<organism evidence="1 2">
    <name type="scientific">Toxoplasma gondii CAST</name>
    <dbReference type="NCBI Taxonomy" id="943122"/>
    <lineage>
        <taxon>Eukaryota</taxon>
        <taxon>Sar</taxon>
        <taxon>Alveolata</taxon>
        <taxon>Apicomplexa</taxon>
        <taxon>Conoidasida</taxon>
        <taxon>Coccidia</taxon>
        <taxon>Eucoccidiorida</taxon>
        <taxon>Eimeriorina</taxon>
        <taxon>Sarcocystidae</taxon>
        <taxon>Toxoplasma</taxon>
    </lineage>
</organism>
<protein>
    <submittedName>
        <fullName evidence="1">Uncharacterized protein</fullName>
    </submittedName>
</protein>
<reference evidence="1 2" key="1">
    <citation type="submission" date="2017-10" db="EMBL/GenBank/DDBJ databases">
        <authorList>
            <person name="Sibley D."/>
            <person name="Venepally P."/>
            <person name="Karamycheva S."/>
            <person name="Hadjithomas M."/>
            <person name="Khan A."/>
            <person name="Brunk B."/>
            <person name="Roos D."/>
            <person name="Caler E."/>
            <person name="Lorenzi H."/>
        </authorList>
    </citation>
    <scope>NUCLEOTIDE SEQUENCE [LARGE SCALE GENOMIC DNA]</scope>
    <source>
        <strain evidence="1 2">CAST</strain>
    </source>
</reference>
<gene>
    <name evidence="1" type="ORF">TGCAST_357430</name>
</gene>
<dbReference type="Proteomes" id="UP000284452">
    <property type="component" value="Unassembled WGS sequence"/>
</dbReference>
<sequence>MHYEGVNRSLLSAAFDVEVPANSATGHTSGSSSALLDGASERQKHTVVRYPQITSTAKTPDCFKKTFSFHRLTCAKHIEGVRAGPASCVLLMTVRWTWQIC</sequence>
<dbReference type="EMBL" id="AHIV02000669">
    <property type="protein sequence ID" value="RQX73170.1"/>
    <property type="molecule type" value="Genomic_DNA"/>
</dbReference>
<comment type="caution">
    <text evidence="1">The sequence shown here is derived from an EMBL/GenBank/DDBJ whole genome shotgun (WGS) entry which is preliminary data.</text>
</comment>
<name>A0A425I339_TOXGO</name>